<keyword evidence="6" id="KW-0472">Membrane</keyword>
<dbReference type="GO" id="GO:0009279">
    <property type="term" value="C:cell outer membrane"/>
    <property type="evidence" value="ECO:0007669"/>
    <property type="project" value="UniProtKB-SubCell"/>
</dbReference>
<organism evidence="8 9">
    <name type="scientific">Odoribacter splanchnicus</name>
    <dbReference type="NCBI Taxonomy" id="28118"/>
    <lineage>
        <taxon>Bacteria</taxon>
        <taxon>Pseudomonadati</taxon>
        <taxon>Bacteroidota</taxon>
        <taxon>Bacteroidia</taxon>
        <taxon>Bacteroidales</taxon>
        <taxon>Odoribacteraceae</taxon>
        <taxon>Odoribacter</taxon>
    </lineage>
</organism>
<dbReference type="Proteomes" id="UP000284243">
    <property type="component" value="Unassembled WGS sequence"/>
</dbReference>
<evidence type="ECO:0000256" key="6">
    <source>
        <dbReference type="ARBA" id="ARBA00023136"/>
    </source>
</evidence>
<evidence type="ECO:0000256" key="7">
    <source>
        <dbReference type="ARBA" id="ARBA00023237"/>
    </source>
</evidence>
<comment type="subcellular location">
    <subcellularLocation>
        <location evidence="1">Cell outer membrane</location>
    </subcellularLocation>
</comment>
<accession>A0A412TYC2</accession>
<evidence type="ECO:0000256" key="5">
    <source>
        <dbReference type="ARBA" id="ARBA00022692"/>
    </source>
</evidence>
<keyword evidence="7" id="KW-0998">Cell outer membrane</keyword>
<dbReference type="RefSeq" id="WP_087382430.1">
    <property type="nucleotide sequence ID" value="NZ_BAABYK010000001.1"/>
</dbReference>
<dbReference type="GO" id="GO:0015562">
    <property type="term" value="F:efflux transmembrane transporter activity"/>
    <property type="evidence" value="ECO:0007669"/>
    <property type="project" value="InterPro"/>
</dbReference>
<evidence type="ECO:0000313" key="8">
    <source>
        <dbReference type="EMBL" id="RGU58421.1"/>
    </source>
</evidence>
<dbReference type="Pfam" id="PF02321">
    <property type="entry name" value="OEP"/>
    <property type="match status" value="1"/>
</dbReference>
<dbReference type="Gene3D" id="1.20.1600.10">
    <property type="entry name" value="Outer membrane efflux proteins (OEP)"/>
    <property type="match status" value="1"/>
</dbReference>
<name>A0A412TYC2_9BACT</name>
<dbReference type="AlphaFoldDB" id="A0A412TYC2"/>
<sequence length="507" mass="58727">MNKILLIIGAIFSNIPLYAQKIVQNISLQKAIELAKQQSIEAMEAKNSLYISYWNFRNYKASLLPNVEMLGTLPNFNSSYNRYQNPDGDYQYISNRSISENLSISINQNIPLTGGKISIKSELERLDGLGDNKTTNYLSIPASFTYSQPIFTYNSLKWDMKIEPIKNIENQKQYLVNIEDICIKVIQYYFNLLLSKTNMDIAIKNNKNSEELYKIALKKREMGLISENELQQLRYNFINSSASIIESKQDYEQKMFKLRTFLGFNDKVELIPEVPPNAPIIDIHYNDVLSIAKTNNPFSDAIKRRLIDTDKIVAQARSERGPQLDAFLSLGYSGNDKTLPKSYRNLQNRQIISLGVRVPIQDWGRSKGKVIIAKYQKQTEEGRIKRDIQDFEENIKVLVDQIQAQNGLMEIYRLADSIAQNRYKIAFETFKMGKISVLDINAAQLEVDNSARSYINQIYVSWLCHYQLRQVTLFDFVNRKNIINTLEKTEWTEKFLQNLLNSEEIKK</sequence>
<dbReference type="PANTHER" id="PTHR30026:SF20">
    <property type="entry name" value="OUTER MEMBRANE PROTEIN TOLC"/>
    <property type="match status" value="1"/>
</dbReference>
<dbReference type="PANTHER" id="PTHR30026">
    <property type="entry name" value="OUTER MEMBRANE PROTEIN TOLC"/>
    <property type="match status" value="1"/>
</dbReference>
<reference evidence="8 9" key="1">
    <citation type="submission" date="2018-08" db="EMBL/GenBank/DDBJ databases">
        <title>A genome reference for cultivated species of the human gut microbiota.</title>
        <authorList>
            <person name="Zou Y."/>
            <person name="Xue W."/>
            <person name="Luo G."/>
        </authorList>
    </citation>
    <scope>NUCLEOTIDE SEQUENCE [LARGE SCALE GENOMIC DNA]</scope>
    <source>
        <strain evidence="8 9">AF16-14</strain>
    </source>
</reference>
<keyword evidence="4" id="KW-1134">Transmembrane beta strand</keyword>
<comment type="caution">
    <text evidence="8">The sequence shown here is derived from an EMBL/GenBank/DDBJ whole genome shotgun (WGS) entry which is preliminary data.</text>
</comment>
<gene>
    <name evidence="8" type="ORF">DWW57_01515</name>
</gene>
<dbReference type="InterPro" id="IPR003423">
    <property type="entry name" value="OMP_efflux"/>
</dbReference>
<evidence type="ECO:0000256" key="1">
    <source>
        <dbReference type="ARBA" id="ARBA00004442"/>
    </source>
</evidence>
<evidence type="ECO:0000313" key="9">
    <source>
        <dbReference type="Proteomes" id="UP000284243"/>
    </source>
</evidence>
<evidence type="ECO:0000256" key="2">
    <source>
        <dbReference type="ARBA" id="ARBA00007613"/>
    </source>
</evidence>
<dbReference type="InterPro" id="IPR051906">
    <property type="entry name" value="TolC-like"/>
</dbReference>
<dbReference type="GO" id="GO:0015288">
    <property type="term" value="F:porin activity"/>
    <property type="evidence" value="ECO:0007669"/>
    <property type="project" value="TreeGrafter"/>
</dbReference>
<keyword evidence="3" id="KW-0813">Transport</keyword>
<dbReference type="SUPFAM" id="SSF56954">
    <property type="entry name" value="Outer membrane efflux proteins (OEP)"/>
    <property type="match status" value="1"/>
</dbReference>
<keyword evidence="5" id="KW-0812">Transmembrane</keyword>
<protein>
    <submittedName>
        <fullName evidence="8">TolC family protein</fullName>
    </submittedName>
</protein>
<proteinExistence type="inferred from homology"/>
<evidence type="ECO:0000256" key="3">
    <source>
        <dbReference type="ARBA" id="ARBA00022448"/>
    </source>
</evidence>
<comment type="similarity">
    <text evidence="2">Belongs to the outer membrane factor (OMF) (TC 1.B.17) family.</text>
</comment>
<dbReference type="GO" id="GO:1990281">
    <property type="term" value="C:efflux pump complex"/>
    <property type="evidence" value="ECO:0007669"/>
    <property type="project" value="TreeGrafter"/>
</dbReference>
<evidence type="ECO:0000256" key="4">
    <source>
        <dbReference type="ARBA" id="ARBA00022452"/>
    </source>
</evidence>
<dbReference type="EMBL" id="QRYC01000002">
    <property type="protein sequence ID" value="RGU58421.1"/>
    <property type="molecule type" value="Genomic_DNA"/>
</dbReference>